<evidence type="ECO:0000313" key="2">
    <source>
        <dbReference type="EMBL" id="WAQ87614.1"/>
    </source>
</evidence>
<feature type="compositionally biased region" description="Polar residues" evidence="1">
    <location>
        <begin position="1"/>
        <end position="17"/>
    </location>
</feature>
<dbReference type="EMBL" id="CP110428">
    <property type="protein sequence ID" value="WAQ87614.1"/>
    <property type="molecule type" value="Genomic_DNA"/>
</dbReference>
<gene>
    <name evidence="2" type="ORF">PtA15_8A519</name>
</gene>
<dbReference type="GeneID" id="77812852"/>
<evidence type="ECO:0000256" key="1">
    <source>
        <dbReference type="SAM" id="MobiDB-lite"/>
    </source>
</evidence>
<name>A0ABY7CQR9_9BASI</name>
<sequence length="107" mass="11541">MAETNQAGEKTLTSSSGWAHHPRSSPEPGPASPAGDQPRPSNCISTETPTAMGLINLNEDTKVELHKTLCRIIIHPGKYEYITDPTIIIQERVNQVTAAIKVLALPS</sequence>
<feature type="region of interest" description="Disordered" evidence="1">
    <location>
        <begin position="1"/>
        <end position="47"/>
    </location>
</feature>
<reference evidence="2" key="1">
    <citation type="submission" date="2022-10" db="EMBL/GenBank/DDBJ databases">
        <title>Puccinia triticina Genome sequencing and assembly.</title>
        <authorList>
            <person name="Li C."/>
        </authorList>
    </citation>
    <scope>NUCLEOTIDE SEQUENCE</scope>
    <source>
        <strain evidence="2">Pt15</strain>
    </source>
</reference>
<evidence type="ECO:0000313" key="3">
    <source>
        <dbReference type="Proteomes" id="UP001164743"/>
    </source>
</evidence>
<organism evidence="2 3">
    <name type="scientific">Puccinia triticina</name>
    <dbReference type="NCBI Taxonomy" id="208348"/>
    <lineage>
        <taxon>Eukaryota</taxon>
        <taxon>Fungi</taxon>
        <taxon>Dikarya</taxon>
        <taxon>Basidiomycota</taxon>
        <taxon>Pucciniomycotina</taxon>
        <taxon>Pucciniomycetes</taxon>
        <taxon>Pucciniales</taxon>
        <taxon>Pucciniaceae</taxon>
        <taxon>Puccinia</taxon>
    </lineage>
</organism>
<dbReference type="Proteomes" id="UP001164743">
    <property type="component" value="Chromosome 8A"/>
</dbReference>
<proteinExistence type="predicted"/>
<accession>A0ABY7CQR9</accession>
<protein>
    <submittedName>
        <fullName evidence="2">Uncharacterized protein</fullName>
    </submittedName>
</protein>
<keyword evidence="3" id="KW-1185">Reference proteome</keyword>
<dbReference type="RefSeq" id="XP_053023169.1">
    <property type="nucleotide sequence ID" value="XM_053171957.1"/>
</dbReference>